<keyword evidence="2" id="KW-1185">Reference proteome</keyword>
<proteinExistence type="predicted"/>
<sequence>MARNSLSGDRVVFFDTFSSSTTASSRRCFGGADNDGDHDLVSSIQSMVEFFFLSFPLYSRALGQI</sequence>
<dbReference type="EMBL" id="JANAVB010026799">
    <property type="protein sequence ID" value="KAJ6818900.1"/>
    <property type="molecule type" value="Genomic_DNA"/>
</dbReference>
<protein>
    <submittedName>
        <fullName evidence="1">Uncharacterized protein</fullName>
    </submittedName>
</protein>
<dbReference type="AlphaFoldDB" id="A0AAX6FRD0"/>
<accession>A0AAX6FRD0</accession>
<reference evidence="1" key="2">
    <citation type="submission" date="2023-04" db="EMBL/GenBank/DDBJ databases">
        <authorList>
            <person name="Bruccoleri R.E."/>
            <person name="Oakeley E.J."/>
            <person name="Faust A.-M."/>
            <person name="Dessus-Babus S."/>
            <person name="Altorfer M."/>
            <person name="Burckhardt D."/>
            <person name="Oertli M."/>
            <person name="Naumann U."/>
            <person name="Petersen F."/>
            <person name="Wong J."/>
        </authorList>
    </citation>
    <scope>NUCLEOTIDE SEQUENCE</scope>
    <source>
        <strain evidence="1">GSM-AAB239-AS_SAM_17_03QT</strain>
        <tissue evidence="1">Leaf</tissue>
    </source>
</reference>
<dbReference type="Proteomes" id="UP001140949">
    <property type="component" value="Unassembled WGS sequence"/>
</dbReference>
<comment type="caution">
    <text evidence="1">The sequence shown here is derived from an EMBL/GenBank/DDBJ whole genome shotgun (WGS) entry which is preliminary data.</text>
</comment>
<organism evidence="1 2">
    <name type="scientific">Iris pallida</name>
    <name type="common">Sweet iris</name>
    <dbReference type="NCBI Taxonomy" id="29817"/>
    <lineage>
        <taxon>Eukaryota</taxon>
        <taxon>Viridiplantae</taxon>
        <taxon>Streptophyta</taxon>
        <taxon>Embryophyta</taxon>
        <taxon>Tracheophyta</taxon>
        <taxon>Spermatophyta</taxon>
        <taxon>Magnoliopsida</taxon>
        <taxon>Liliopsida</taxon>
        <taxon>Asparagales</taxon>
        <taxon>Iridaceae</taxon>
        <taxon>Iridoideae</taxon>
        <taxon>Irideae</taxon>
        <taxon>Iris</taxon>
    </lineage>
</organism>
<evidence type="ECO:0000313" key="2">
    <source>
        <dbReference type="Proteomes" id="UP001140949"/>
    </source>
</evidence>
<reference evidence="1" key="1">
    <citation type="journal article" date="2023" name="GigaByte">
        <title>Genome assembly of the bearded iris, Iris pallida Lam.</title>
        <authorList>
            <person name="Bruccoleri R.E."/>
            <person name="Oakeley E.J."/>
            <person name="Faust A.M.E."/>
            <person name="Altorfer M."/>
            <person name="Dessus-Babus S."/>
            <person name="Burckhardt D."/>
            <person name="Oertli M."/>
            <person name="Naumann U."/>
            <person name="Petersen F."/>
            <person name="Wong J."/>
        </authorList>
    </citation>
    <scope>NUCLEOTIDE SEQUENCE</scope>
    <source>
        <strain evidence="1">GSM-AAB239-AS_SAM_17_03QT</strain>
    </source>
</reference>
<evidence type="ECO:0000313" key="1">
    <source>
        <dbReference type="EMBL" id="KAJ6818900.1"/>
    </source>
</evidence>
<name>A0AAX6FRD0_IRIPA</name>
<gene>
    <name evidence="1" type="ORF">M6B38_404205</name>
</gene>